<dbReference type="InterPro" id="IPR011009">
    <property type="entry name" value="Kinase-like_dom_sf"/>
</dbReference>
<feature type="domain" description="Protein kinase" evidence="1">
    <location>
        <begin position="1"/>
        <end position="165"/>
    </location>
</feature>
<comment type="caution">
    <text evidence="2">The sequence shown here is derived from an EMBL/GenBank/DDBJ whole genome shotgun (WGS) entry which is preliminary data.</text>
</comment>
<accession>X8IWN6</accession>
<dbReference type="GO" id="GO:0004672">
    <property type="term" value="F:protein kinase activity"/>
    <property type="evidence" value="ECO:0007669"/>
    <property type="project" value="InterPro"/>
</dbReference>
<dbReference type="OrthoDB" id="5569250at2759"/>
<proteinExistence type="predicted"/>
<dbReference type="Gene3D" id="1.10.510.10">
    <property type="entry name" value="Transferase(Phosphotransferase) domain 1"/>
    <property type="match status" value="1"/>
</dbReference>
<evidence type="ECO:0000259" key="1">
    <source>
        <dbReference type="PROSITE" id="PS50011"/>
    </source>
</evidence>
<dbReference type="InterPro" id="IPR040976">
    <property type="entry name" value="Pkinase_fungal"/>
</dbReference>
<dbReference type="SUPFAM" id="SSF56112">
    <property type="entry name" value="Protein kinase-like (PK-like)"/>
    <property type="match status" value="1"/>
</dbReference>
<dbReference type="InterPro" id="IPR000719">
    <property type="entry name" value="Prot_kinase_dom"/>
</dbReference>
<organism evidence="2 3">
    <name type="scientific">Rhizoctonia solani AG-3 Rhs1AP</name>
    <dbReference type="NCBI Taxonomy" id="1086054"/>
    <lineage>
        <taxon>Eukaryota</taxon>
        <taxon>Fungi</taxon>
        <taxon>Dikarya</taxon>
        <taxon>Basidiomycota</taxon>
        <taxon>Agaricomycotina</taxon>
        <taxon>Agaricomycetes</taxon>
        <taxon>Cantharellales</taxon>
        <taxon>Ceratobasidiaceae</taxon>
        <taxon>Rhizoctonia</taxon>
    </lineage>
</organism>
<evidence type="ECO:0000313" key="2">
    <source>
        <dbReference type="EMBL" id="EUC54072.1"/>
    </source>
</evidence>
<keyword evidence="2" id="KW-0418">Kinase</keyword>
<dbReference type="EMBL" id="JATN01000322">
    <property type="protein sequence ID" value="EUC54072.1"/>
    <property type="molecule type" value="Genomic_DNA"/>
</dbReference>
<reference evidence="3" key="1">
    <citation type="journal article" date="2014" name="Genome Announc.">
        <title>Draft genome sequence of the plant-pathogenic soil fungus Rhizoctonia solani anastomosis group 3 strain Rhs1AP.</title>
        <authorList>
            <person name="Cubeta M.A."/>
            <person name="Thomas E."/>
            <person name="Dean R.A."/>
            <person name="Jabaji S."/>
            <person name="Neate S.M."/>
            <person name="Tavantzis S."/>
            <person name="Toda T."/>
            <person name="Vilgalys R."/>
            <person name="Bharathan N."/>
            <person name="Fedorova-Abrams N."/>
            <person name="Pakala S.B."/>
            <person name="Pakala S.M."/>
            <person name="Zafar N."/>
            <person name="Joardar V."/>
            <person name="Losada L."/>
            <person name="Nierman W.C."/>
        </authorList>
    </citation>
    <scope>NUCLEOTIDE SEQUENCE [LARGE SCALE GENOMIC DNA]</scope>
    <source>
        <strain evidence="3">AG-3</strain>
    </source>
</reference>
<protein>
    <submittedName>
        <fullName evidence="2">Kinase domain protein</fullName>
    </submittedName>
</protein>
<dbReference type="PROSITE" id="PS50011">
    <property type="entry name" value="PROTEIN_KINASE_DOM"/>
    <property type="match status" value="1"/>
</dbReference>
<keyword evidence="2" id="KW-0808">Transferase</keyword>
<sequence>MRVATRDDSLSKTPTLLEFLKVMYDACVAQRNLHRRGILHRDINDSNIMMAPKDNGRYYEDCVDGYDDVKYVNQVLDPKQSPKPACLVIDLGHSADHRLPSGCISCKQEIYKLCGEKGNSQVHIPVCFQGQTSTTSLYTPQVIVENAKAGWTTSQAVYLVHRVKV</sequence>
<evidence type="ECO:0000313" key="3">
    <source>
        <dbReference type="Proteomes" id="UP000030108"/>
    </source>
</evidence>
<dbReference type="Pfam" id="PF17667">
    <property type="entry name" value="Pkinase_fungal"/>
    <property type="match status" value="1"/>
</dbReference>
<dbReference type="Proteomes" id="UP000030108">
    <property type="component" value="Unassembled WGS sequence"/>
</dbReference>
<dbReference type="GO" id="GO:0005524">
    <property type="term" value="F:ATP binding"/>
    <property type="evidence" value="ECO:0007669"/>
    <property type="project" value="InterPro"/>
</dbReference>
<name>X8IWN6_9AGAM</name>
<gene>
    <name evidence="2" type="ORF">RSOL_029020</name>
</gene>
<dbReference type="AlphaFoldDB" id="X8IWN6"/>